<sequence length="113" mass="11680">MQDGLLTTGTTCIPAGITIGFRHSHITIRSCGVTRTTHLTWGITHGTSTIPTIVGATGGILPDMLITEVTTGIATTAAGRVQESSTASRAEVPHRRVLLSGGMYGPARLGGVR</sequence>
<evidence type="ECO:0000313" key="1">
    <source>
        <dbReference type="EMBL" id="MPM15894.1"/>
    </source>
</evidence>
<dbReference type="EMBL" id="VSSQ01002517">
    <property type="protein sequence ID" value="MPM15894.1"/>
    <property type="molecule type" value="Genomic_DNA"/>
</dbReference>
<organism evidence="1">
    <name type="scientific">bioreactor metagenome</name>
    <dbReference type="NCBI Taxonomy" id="1076179"/>
    <lineage>
        <taxon>unclassified sequences</taxon>
        <taxon>metagenomes</taxon>
        <taxon>ecological metagenomes</taxon>
    </lineage>
</organism>
<comment type="caution">
    <text evidence="1">The sequence shown here is derived from an EMBL/GenBank/DDBJ whole genome shotgun (WGS) entry which is preliminary data.</text>
</comment>
<dbReference type="AlphaFoldDB" id="A0A644XP83"/>
<name>A0A644XP83_9ZZZZ</name>
<accession>A0A644XP83</accession>
<gene>
    <name evidence="1" type="ORF">SDC9_62268</name>
</gene>
<reference evidence="1" key="1">
    <citation type="submission" date="2019-08" db="EMBL/GenBank/DDBJ databases">
        <authorList>
            <person name="Kucharzyk K."/>
            <person name="Murdoch R.W."/>
            <person name="Higgins S."/>
            <person name="Loffler F."/>
        </authorList>
    </citation>
    <scope>NUCLEOTIDE SEQUENCE</scope>
</reference>
<proteinExistence type="predicted"/>
<protein>
    <submittedName>
        <fullName evidence="1">Uncharacterized protein</fullName>
    </submittedName>
</protein>